<evidence type="ECO:0000256" key="1">
    <source>
        <dbReference type="ARBA" id="ARBA00005889"/>
    </source>
</evidence>
<evidence type="ECO:0000313" key="10">
    <source>
        <dbReference type="Proteomes" id="UP000636709"/>
    </source>
</evidence>
<dbReference type="Pfam" id="PF10551">
    <property type="entry name" value="MULE"/>
    <property type="match status" value="1"/>
</dbReference>
<keyword evidence="3 5" id="KW-0863">Zinc-finger</keyword>
<dbReference type="PROSITE" id="PS50966">
    <property type="entry name" value="ZF_SWIM"/>
    <property type="match status" value="1"/>
</dbReference>
<comment type="function">
    <text evidence="6">Putative transcription activator involved in regulating light control of development.</text>
</comment>
<organism evidence="9 10">
    <name type="scientific">Digitaria exilis</name>
    <dbReference type="NCBI Taxonomy" id="1010633"/>
    <lineage>
        <taxon>Eukaryota</taxon>
        <taxon>Viridiplantae</taxon>
        <taxon>Streptophyta</taxon>
        <taxon>Embryophyta</taxon>
        <taxon>Tracheophyta</taxon>
        <taxon>Spermatophyta</taxon>
        <taxon>Magnoliopsida</taxon>
        <taxon>Liliopsida</taxon>
        <taxon>Poales</taxon>
        <taxon>Poaceae</taxon>
        <taxon>PACMAD clade</taxon>
        <taxon>Panicoideae</taxon>
        <taxon>Panicodae</taxon>
        <taxon>Paniceae</taxon>
        <taxon>Anthephorinae</taxon>
        <taxon>Digitaria</taxon>
    </lineage>
</organism>
<evidence type="ECO:0000256" key="2">
    <source>
        <dbReference type="ARBA" id="ARBA00022723"/>
    </source>
</evidence>
<dbReference type="GO" id="GO:0008270">
    <property type="term" value="F:zinc ion binding"/>
    <property type="evidence" value="ECO:0007669"/>
    <property type="project" value="UniProtKB-UniRule"/>
</dbReference>
<dbReference type="PANTHER" id="PTHR31669">
    <property type="entry name" value="PROTEIN FAR1-RELATED SEQUENCE 10-RELATED"/>
    <property type="match status" value="1"/>
</dbReference>
<evidence type="ECO:0000256" key="4">
    <source>
        <dbReference type="ARBA" id="ARBA00022833"/>
    </source>
</evidence>
<feature type="compositionally biased region" description="Basic residues" evidence="7">
    <location>
        <begin position="618"/>
        <end position="631"/>
    </location>
</feature>
<dbReference type="InterPro" id="IPR031052">
    <property type="entry name" value="FHY3/FAR1"/>
</dbReference>
<evidence type="ECO:0000256" key="3">
    <source>
        <dbReference type="ARBA" id="ARBA00022771"/>
    </source>
</evidence>
<accession>A0A835E781</accession>
<sequence length="642" mass="74630">MVITLVKGSWTVTRLNLDHNHVLLPTELTKLLRSHRFFSDDEKAIIRSLVKVNVPNRKILAFLSSLRGGEEFSSVVETDISNYRTKIQRETGCNDMTLVVQFLKDKQAQDPLFFFSFDADEQNKVRNIFWSYGKSRVAYEHYGDVVSFDTTYETNRYKLRFAPFVGINGHGDNLLFAGALLSDETIPTFRWLFRTFRSCMGGKAPKSIITDQDAAMRGAIELEFPETIHRNCLFHIVSKAEMYCGPAFNKIPDFGRDFYDIIYNSLTTQEFETLWKHMVEKHKVYNLRFLQIMFDNRARFVPVYFKDNFFPFICSTSRSEGMNAIFKDNIGPTSSVLLLLQEFDTQIKNIDERGNLKDKNKAHSMARLHSRYNFERQARDLYNTQIFFRFQQIVKAIGMYQIEEHQKDKAYMVFKSEEHAVNEIRPRKYLVLVNLQQENYICICARFQKDGLLCAHILRTLVQLNRYTLAEKYFIDRWRPVEKTNIRDASTKVPHNLRGGSNMLRHNLLSRKFVEVVSDGCLNLDRCNHMLKGLDKLHDEIKKIPVRNQSRSNNDVAEEDYNAEQNSASHGETAKNERQQLNGDGNNTSELASTQNTDHSSVIQLDSLKNPDLVQAKGRPRTKVGNSKRWKPIAEIVRTKNR</sequence>
<proteinExistence type="inferred from homology"/>
<keyword evidence="6" id="KW-0539">Nucleus</keyword>
<dbReference type="InterPro" id="IPR006564">
    <property type="entry name" value="Znf_PMZ"/>
</dbReference>
<gene>
    <name evidence="9" type="ORF">HU200_054163</name>
</gene>
<dbReference type="Proteomes" id="UP000636709">
    <property type="component" value="Unassembled WGS sequence"/>
</dbReference>
<feature type="compositionally biased region" description="Polar residues" evidence="7">
    <location>
        <begin position="579"/>
        <end position="604"/>
    </location>
</feature>
<feature type="domain" description="SWIM-type" evidence="8">
    <location>
        <begin position="429"/>
        <end position="465"/>
    </location>
</feature>
<comment type="caution">
    <text evidence="9">The sequence shown here is derived from an EMBL/GenBank/DDBJ whole genome shotgun (WGS) entry which is preliminary data.</text>
</comment>
<dbReference type="EMBL" id="JACEFO010002336">
    <property type="protein sequence ID" value="KAF8665186.1"/>
    <property type="molecule type" value="Genomic_DNA"/>
</dbReference>
<name>A0A835E781_9POAL</name>
<keyword evidence="10" id="KW-1185">Reference proteome</keyword>
<dbReference type="AlphaFoldDB" id="A0A835E781"/>
<evidence type="ECO:0000259" key="8">
    <source>
        <dbReference type="PROSITE" id="PS50966"/>
    </source>
</evidence>
<dbReference type="OrthoDB" id="657855at2759"/>
<dbReference type="GO" id="GO:0006355">
    <property type="term" value="P:regulation of DNA-templated transcription"/>
    <property type="evidence" value="ECO:0007669"/>
    <property type="project" value="UniProtKB-UniRule"/>
</dbReference>
<evidence type="ECO:0000256" key="7">
    <source>
        <dbReference type="SAM" id="MobiDB-lite"/>
    </source>
</evidence>
<comment type="subcellular location">
    <subcellularLocation>
        <location evidence="6">Nucleus</location>
    </subcellularLocation>
</comment>
<evidence type="ECO:0000313" key="9">
    <source>
        <dbReference type="EMBL" id="KAF8665186.1"/>
    </source>
</evidence>
<evidence type="ECO:0000256" key="6">
    <source>
        <dbReference type="RuleBase" id="RU367018"/>
    </source>
</evidence>
<dbReference type="SMART" id="SM00575">
    <property type="entry name" value="ZnF_PMZ"/>
    <property type="match status" value="1"/>
</dbReference>
<dbReference type="PANTHER" id="PTHR31669:SF180">
    <property type="entry name" value="PROTEIN FAR1-RELATED SEQUENCE"/>
    <property type="match status" value="1"/>
</dbReference>
<protein>
    <recommendedName>
        <fullName evidence="6">Protein FAR1-RELATED SEQUENCE</fullName>
    </recommendedName>
</protein>
<comment type="similarity">
    <text evidence="1 6">Belongs to the FHY3/FAR1 family.</text>
</comment>
<dbReference type="GO" id="GO:0005634">
    <property type="term" value="C:nucleus"/>
    <property type="evidence" value="ECO:0007669"/>
    <property type="project" value="UniProtKB-SubCell"/>
</dbReference>
<evidence type="ECO:0000256" key="5">
    <source>
        <dbReference type="PROSITE-ProRule" id="PRU00325"/>
    </source>
</evidence>
<dbReference type="InterPro" id="IPR018289">
    <property type="entry name" value="MULE_transposase_dom"/>
</dbReference>
<dbReference type="InterPro" id="IPR007527">
    <property type="entry name" value="Znf_SWIM"/>
</dbReference>
<reference evidence="9" key="1">
    <citation type="submission" date="2020-07" db="EMBL/GenBank/DDBJ databases">
        <title>Genome sequence and genetic diversity analysis of an under-domesticated orphan crop, white fonio (Digitaria exilis).</title>
        <authorList>
            <person name="Bennetzen J.L."/>
            <person name="Chen S."/>
            <person name="Ma X."/>
            <person name="Wang X."/>
            <person name="Yssel A.E.J."/>
            <person name="Chaluvadi S.R."/>
            <person name="Johnson M."/>
            <person name="Gangashetty P."/>
            <person name="Hamidou F."/>
            <person name="Sanogo M.D."/>
            <person name="Zwaenepoel A."/>
            <person name="Wallace J."/>
            <person name="Van De Peer Y."/>
            <person name="Van Deynze A."/>
        </authorList>
    </citation>
    <scope>NUCLEOTIDE SEQUENCE</scope>
    <source>
        <tissue evidence="9">Leaves</tissue>
    </source>
</reference>
<keyword evidence="4 6" id="KW-0862">Zinc</keyword>
<keyword evidence="2 6" id="KW-0479">Metal-binding</keyword>
<feature type="region of interest" description="Disordered" evidence="7">
    <location>
        <begin position="561"/>
        <end position="642"/>
    </location>
</feature>